<dbReference type="InterPro" id="IPR001025">
    <property type="entry name" value="BAH_dom"/>
</dbReference>
<feature type="domain" description="BAH" evidence="1">
    <location>
        <begin position="327"/>
        <end position="395"/>
    </location>
</feature>
<accession>A0AAD7E0B9</accession>
<organism evidence="2 3">
    <name type="scientific">Mycena rosella</name>
    <name type="common">Pink bonnet</name>
    <name type="synonym">Agaricus rosellus</name>
    <dbReference type="NCBI Taxonomy" id="1033263"/>
    <lineage>
        <taxon>Eukaryota</taxon>
        <taxon>Fungi</taxon>
        <taxon>Dikarya</taxon>
        <taxon>Basidiomycota</taxon>
        <taxon>Agaricomycotina</taxon>
        <taxon>Agaricomycetes</taxon>
        <taxon>Agaricomycetidae</taxon>
        <taxon>Agaricales</taxon>
        <taxon>Marasmiineae</taxon>
        <taxon>Mycenaceae</taxon>
        <taxon>Mycena</taxon>
    </lineage>
</organism>
<comment type="caution">
    <text evidence="2">The sequence shown here is derived from an EMBL/GenBank/DDBJ whole genome shotgun (WGS) entry which is preliminary data.</text>
</comment>
<keyword evidence="3" id="KW-1185">Reference proteome</keyword>
<dbReference type="Proteomes" id="UP001221757">
    <property type="component" value="Unassembled WGS sequence"/>
</dbReference>
<dbReference type="Gene3D" id="2.30.30.490">
    <property type="match status" value="1"/>
</dbReference>
<proteinExistence type="predicted"/>
<sequence>MAAAKKKLDYYFLSLSVFNEREHVSQWEVLSTDPVLIGTQWHSVYRLKEGKLPTQAAVYREILDRELAQEAKAEERAQTPNTVFLNMGIKLQAKQRSIVSASKSKDVPQDLELDRHRLRIEIKRWRGLQEGIVTASVMKLVMVLPFYEPEQEKLYMPSDLTADQRTKYGLTELGELESKLREGEAYDALNSLRDRIKHSQALRSHKIAKKNFVVGVSRTTKAVAKIIEVESKISGHIAKYRQAHLAMIALGRSNTDPDFPELKGISEANPQGKHPGRRRPRALLWTRKKSKSFNLQFYESAAPDGPTWDALKEVGSFIVTDRNGREHTFSLNDVAMILPPGMRSEDMALEQWWIAKIKRIRATSDKKAWVKVNWYYSPQDVNEKIPSLCRCIPLL</sequence>
<evidence type="ECO:0000259" key="1">
    <source>
        <dbReference type="PROSITE" id="PS51038"/>
    </source>
</evidence>
<evidence type="ECO:0000313" key="2">
    <source>
        <dbReference type="EMBL" id="KAJ7701951.1"/>
    </source>
</evidence>
<dbReference type="PROSITE" id="PS51038">
    <property type="entry name" value="BAH"/>
    <property type="match status" value="1"/>
</dbReference>
<reference evidence="2" key="1">
    <citation type="submission" date="2023-03" db="EMBL/GenBank/DDBJ databases">
        <title>Massive genome expansion in bonnet fungi (Mycena s.s.) driven by repeated elements and novel gene families across ecological guilds.</title>
        <authorList>
            <consortium name="Lawrence Berkeley National Laboratory"/>
            <person name="Harder C.B."/>
            <person name="Miyauchi S."/>
            <person name="Viragh M."/>
            <person name="Kuo A."/>
            <person name="Thoen E."/>
            <person name="Andreopoulos B."/>
            <person name="Lu D."/>
            <person name="Skrede I."/>
            <person name="Drula E."/>
            <person name="Henrissat B."/>
            <person name="Morin E."/>
            <person name="Kohler A."/>
            <person name="Barry K."/>
            <person name="LaButti K."/>
            <person name="Morin E."/>
            <person name="Salamov A."/>
            <person name="Lipzen A."/>
            <person name="Mereny Z."/>
            <person name="Hegedus B."/>
            <person name="Baldrian P."/>
            <person name="Stursova M."/>
            <person name="Weitz H."/>
            <person name="Taylor A."/>
            <person name="Grigoriev I.V."/>
            <person name="Nagy L.G."/>
            <person name="Martin F."/>
            <person name="Kauserud H."/>
        </authorList>
    </citation>
    <scope>NUCLEOTIDE SEQUENCE</scope>
    <source>
        <strain evidence="2">CBHHK067</strain>
    </source>
</reference>
<protein>
    <recommendedName>
        <fullName evidence="1">BAH domain-containing protein</fullName>
    </recommendedName>
</protein>
<dbReference type="AlphaFoldDB" id="A0AAD7E0B9"/>
<dbReference type="EMBL" id="JARKIE010000016">
    <property type="protein sequence ID" value="KAJ7701951.1"/>
    <property type="molecule type" value="Genomic_DNA"/>
</dbReference>
<dbReference type="GO" id="GO:0003682">
    <property type="term" value="F:chromatin binding"/>
    <property type="evidence" value="ECO:0007669"/>
    <property type="project" value="InterPro"/>
</dbReference>
<evidence type="ECO:0000313" key="3">
    <source>
        <dbReference type="Proteomes" id="UP001221757"/>
    </source>
</evidence>
<name>A0AAD7E0B9_MYCRO</name>
<gene>
    <name evidence="2" type="ORF">B0H17DRAFT_1195150</name>
</gene>
<dbReference type="InterPro" id="IPR043151">
    <property type="entry name" value="BAH_sf"/>
</dbReference>